<organism evidence="1 2">
    <name type="scientific">Trichonephila inaurata madagascariensis</name>
    <dbReference type="NCBI Taxonomy" id="2747483"/>
    <lineage>
        <taxon>Eukaryota</taxon>
        <taxon>Metazoa</taxon>
        <taxon>Ecdysozoa</taxon>
        <taxon>Arthropoda</taxon>
        <taxon>Chelicerata</taxon>
        <taxon>Arachnida</taxon>
        <taxon>Araneae</taxon>
        <taxon>Araneomorphae</taxon>
        <taxon>Entelegynae</taxon>
        <taxon>Araneoidea</taxon>
        <taxon>Nephilidae</taxon>
        <taxon>Trichonephila</taxon>
        <taxon>Trichonephila inaurata</taxon>
    </lineage>
</organism>
<accession>A0A8X6WXL2</accession>
<evidence type="ECO:0000313" key="2">
    <source>
        <dbReference type="Proteomes" id="UP000886998"/>
    </source>
</evidence>
<comment type="caution">
    <text evidence="1">The sequence shown here is derived from an EMBL/GenBank/DDBJ whole genome shotgun (WGS) entry which is preliminary data.</text>
</comment>
<reference evidence="1" key="1">
    <citation type="submission" date="2020-08" db="EMBL/GenBank/DDBJ databases">
        <title>Multicomponent nature underlies the extraordinary mechanical properties of spider dragline silk.</title>
        <authorList>
            <person name="Kono N."/>
            <person name="Nakamura H."/>
            <person name="Mori M."/>
            <person name="Yoshida Y."/>
            <person name="Ohtoshi R."/>
            <person name="Malay A.D."/>
            <person name="Moran D.A.P."/>
            <person name="Tomita M."/>
            <person name="Numata K."/>
            <person name="Arakawa K."/>
        </authorList>
    </citation>
    <scope>NUCLEOTIDE SEQUENCE</scope>
</reference>
<feature type="non-terminal residue" evidence="1">
    <location>
        <position position="1"/>
    </location>
</feature>
<protein>
    <submittedName>
        <fullName evidence="1">Uncharacterized protein</fullName>
    </submittedName>
</protein>
<gene>
    <name evidence="1" type="ORF">TNIN_437251</name>
</gene>
<evidence type="ECO:0000313" key="1">
    <source>
        <dbReference type="EMBL" id="GFY43224.1"/>
    </source>
</evidence>
<name>A0A8X6WXL2_9ARAC</name>
<keyword evidence="2" id="KW-1185">Reference proteome</keyword>
<proteinExistence type="predicted"/>
<dbReference type="Proteomes" id="UP000886998">
    <property type="component" value="Unassembled WGS sequence"/>
</dbReference>
<dbReference type="EMBL" id="BMAV01003547">
    <property type="protein sequence ID" value="GFY43224.1"/>
    <property type="molecule type" value="Genomic_DNA"/>
</dbReference>
<sequence length="13" mass="1443">TKSISCYIEDIGN</sequence>